<evidence type="ECO:0000256" key="1">
    <source>
        <dbReference type="SAM" id="MobiDB-lite"/>
    </source>
</evidence>
<name>A0ABR8D216_9NOST</name>
<gene>
    <name evidence="2" type="ORF">H6G83_06640</name>
</gene>
<organism evidence="2 3">
    <name type="scientific">Anabaena azotica FACHB-119</name>
    <dbReference type="NCBI Taxonomy" id="947527"/>
    <lineage>
        <taxon>Bacteria</taxon>
        <taxon>Bacillati</taxon>
        <taxon>Cyanobacteriota</taxon>
        <taxon>Cyanophyceae</taxon>
        <taxon>Nostocales</taxon>
        <taxon>Nostocaceae</taxon>
        <taxon>Anabaena</taxon>
        <taxon>Anabaena azotica</taxon>
    </lineage>
</organism>
<keyword evidence="3" id="KW-1185">Reference proteome</keyword>
<accession>A0ABR8D216</accession>
<evidence type="ECO:0000313" key="2">
    <source>
        <dbReference type="EMBL" id="MBD2500300.1"/>
    </source>
</evidence>
<proteinExistence type="predicted"/>
<sequence length="404" mass="42879">MEDSASSSDAVPRPSPNSYTNPEKIFSSIIYALPGQITYCIPRISEDANYRQRLLRLLEAQTGISYKDVNAATGSLVVAYESRLMSSTEIRKHLASLFETANLTDDTDVTSVPSTAKSVILPSAPESIIDKPATEPAPKSIIDKPATEPAPKSIIDAPATEPAPKSIIDAPATEPAPKSIIDAPATEPAPKSIIDKPTTEPASESITDKPATEPASESIIDKPTTEPAPKSIIDKPATEPASESITDKPATEPAPKSIIDKPATKPASESITDKPATEPAPKSIIDKPATKPASESIIDAPATEPAIKVEYSVVHSIPGRVRFYVPQIATDPAYVQRLQALLQSDPIVTSERINREAASVIITYKPGKVPKPKDELQSIFAIAVAHFSSLIQSAGITSNKSSSR</sequence>
<comment type="caution">
    <text evidence="2">The sequence shown here is derived from an EMBL/GenBank/DDBJ whole genome shotgun (WGS) entry which is preliminary data.</text>
</comment>
<evidence type="ECO:0000313" key="3">
    <source>
        <dbReference type="Proteomes" id="UP000661112"/>
    </source>
</evidence>
<dbReference type="RefSeq" id="WP_190468821.1">
    <property type="nucleotide sequence ID" value="NZ_JACJSG010000007.1"/>
</dbReference>
<dbReference type="Proteomes" id="UP000661112">
    <property type="component" value="Unassembled WGS sequence"/>
</dbReference>
<reference evidence="2 3" key="1">
    <citation type="journal article" date="2020" name="ISME J.">
        <title>Comparative genomics reveals insights into cyanobacterial evolution and habitat adaptation.</title>
        <authorList>
            <person name="Chen M.Y."/>
            <person name="Teng W.K."/>
            <person name="Zhao L."/>
            <person name="Hu C.X."/>
            <person name="Zhou Y.K."/>
            <person name="Han B.P."/>
            <person name="Song L.R."/>
            <person name="Shu W.S."/>
        </authorList>
    </citation>
    <scope>NUCLEOTIDE SEQUENCE [LARGE SCALE GENOMIC DNA]</scope>
    <source>
        <strain evidence="2 3">FACHB-119</strain>
    </source>
</reference>
<feature type="region of interest" description="Disordered" evidence="1">
    <location>
        <begin position="128"/>
        <end position="293"/>
    </location>
</feature>
<evidence type="ECO:0008006" key="4">
    <source>
        <dbReference type="Google" id="ProtNLM"/>
    </source>
</evidence>
<dbReference type="EMBL" id="JACJSG010000007">
    <property type="protein sequence ID" value="MBD2500300.1"/>
    <property type="molecule type" value="Genomic_DNA"/>
</dbReference>
<protein>
    <recommendedName>
        <fullName evidence="4">HMA domain-containing protein</fullName>
    </recommendedName>
</protein>